<keyword evidence="9" id="KW-1185">Reference proteome</keyword>
<reference evidence="8 9" key="1">
    <citation type="journal article" date="2016" name="Mol. Biol. Evol.">
        <title>Comparative Genomics of Early-Diverging Mushroom-Forming Fungi Provides Insights into the Origins of Lignocellulose Decay Capabilities.</title>
        <authorList>
            <person name="Nagy L.G."/>
            <person name="Riley R."/>
            <person name="Tritt A."/>
            <person name="Adam C."/>
            <person name="Daum C."/>
            <person name="Floudas D."/>
            <person name="Sun H."/>
            <person name="Yadav J.S."/>
            <person name="Pangilinan J."/>
            <person name="Larsson K.H."/>
            <person name="Matsuura K."/>
            <person name="Barry K."/>
            <person name="Labutti K."/>
            <person name="Kuo R."/>
            <person name="Ohm R.A."/>
            <person name="Bhattacharya S.S."/>
            <person name="Shirouzu T."/>
            <person name="Yoshinaga Y."/>
            <person name="Martin F.M."/>
            <person name="Grigoriev I.V."/>
            <person name="Hibbett D.S."/>
        </authorList>
    </citation>
    <scope>NUCLEOTIDE SEQUENCE [LARGE SCALE GENOMIC DNA]</scope>
    <source>
        <strain evidence="8 9">L-15889</strain>
    </source>
</reference>
<name>A0A165LU34_9APHY</name>
<dbReference type="STRING" id="1314783.A0A165LU34"/>
<dbReference type="GO" id="GO:0016709">
    <property type="term" value="F:oxidoreductase activity, acting on paired donors, with incorporation or reduction of molecular oxygen, NAD(P)H as one donor, and incorporation of one atom of oxygen"/>
    <property type="evidence" value="ECO:0007669"/>
    <property type="project" value="UniProtKB-ARBA"/>
</dbReference>
<keyword evidence="8" id="KW-0503">Monooxygenase</keyword>
<dbReference type="Pfam" id="PF01494">
    <property type="entry name" value="FAD_binding_3"/>
    <property type="match status" value="1"/>
</dbReference>
<dbReference type="Gene3D" id="3.50.50.60">
    <property type="entry name" value="FAD/NAD(P)-binding domain"/>
    <property type="match status" value="1"/>
</dbReference>
<evidence type="ECO:0000256" key="1">
    <source>
        <dbReference type="ARBA" id="ARBA00001974"/>
    </source>
</evidence>
<evidence type="ECO:0000256" key="5">
    <source>
        <dbReference type="ARBA" id="ARBA00023002"/>
    </source>
</evidence>
<evidence type="ECO:0000256" key="6">
    <source>
        <dbReference type="SAM" id="MobiDB-lite"/>
    </source>
</evidence>
<keyword evidence="3" id="KW-0285">Flavoprotein</keyword>
<protein>
    <submittedName>
        <fullName evidence="8">Monooxygenase</fullName>
    </submittedName>
</protein>
<dbReference type="InterPro" id="IPR002938">
    <property type="entry name" value="FAD-bd"/>
</dbReference>
<organism evidence="8 9">
    <name type="scientific">Daedalea quercina L-15889</name>
    <dbReference type="NCBI Taxonomy" id="1314783"/>
    <lineage>
        <taxon>Eukaryota</taxon>
        <taxon>Fungi</taxon>
        <taxon>Dikarya</taxon>
        <taxon>Basidiomycota</taxon>
        <taxon>Agaricomycotina</taxon>
        <taxon>Agaricomycetes</taxon>
        <taxon>Polyporales</taxon>
        <taxon>Fomitopsis</taxon>
    </lineage>
</organism>
<evidence type="ECO:0000313" key="8">
    <source>
        <dbReference type="EMBL" id="KZT64850.1"/>
    </source>
</evidence>
<dbReference type="Gene3D" id="3.40.30.120">
    <property type="match status" value="1"/>
</dbReference>
<dbReference type="OrthoDB" id="2690153at2759"/>
<evidence type="ECO:0000256" key="3">
    <source>
        <dbReference type="ARBA" id="ARBA00022630"/>
    </source>
</evidence>
<comment type="cofactor">
    <cofactor evidence="1">
        <name>FAD</name>
        <dbReference type="ChEBI" id="CHEBI:57692"/>
    </cofactor>
</comment>
<keyword evidence="4" id="KW-0274">FAD</keyword>
<feature type="domain" description="FAD-binding" evidence="7">
    <location>
        <begin position="5"/>
        <end position="353"/>
    </location>
</feature>
<evidence type="ECO:0000313" key="9">
    <source>
        <dbReference type="Proteomes" id="UP000076727"/>
    </source>
</evidence>
<dbReference type="InterPro" id="IPR036249">
    <property type="entry name" value="Thioredoxin-like_sf"/>
</dbReference>
<dbReference type="GO" id="GO:0071949">
    <property type="term" value="F:FAD binding"/>
    <property type="evidence" value="ECO:0007669"/>
    <property type="project" value="InterPro"/>
</dbReference>
<evidence type="ECO:0000256" key="4">
    <source>
        <dbReference type="ARBA" id="ARBA00022827"/>
    </source>
</evidence>
<sequence length="560" mass="61681">MSTHPVLVAGAGPAGLALALTLVQNGVSVHIINKAQSYHREQRGIGIQPRTLEVFNFLRVLPDVLQQGRLLQPMRVYKLPGGTEVATTMNISPIEEDTPLKPFNNGFQLEQYKTEAIFRSHLEKYGCSVEPATELVSFKQFEDHVEATVKKTTDGKETMETKSYRWLIGADGGKSSVRKQLGLSFEGSSTEEKIVLGEVYLEGLDTEYWHIWTRNDEGAPATVLLRPTGSGTSYFMISGKFDIDKVLLSHESIREAMWMVTERKDLNFGDIIHFTDYRPSVRMVNKFGEGRVFLAGDAAHVHTPRGGQGLNSSVQDAFNIGWKIALIEKGLASPSLLDTYTEERLPVIEFMINETVKISWQVAGKGHDMDSIKAAIQRRSYLKQFGINYRWSSIVHDEREPFRAEDGAKDPYGLENGETLRAGDRAPNAPGLVRVGMDADAQTTSFFDILRPTHHTALIFGEDSQRIASIVKGINACPQGTVVSVLILAATAAALPVDGVDVVLQDRGGIAYDGYRMTEGQTFAVIVRPDGFVGAVVSGEDETKGYFGRIFSGVRHAIVA</sequence>
<dbReference type="SUPFAM" id="SSF51905">
    <property type="entry name" value="FAD/NAD(P)-binding domain"/>
    <property type="match status" value="1"/>
</dbReference>
<dbReference type="Proteomes" id="UP000076727">
    <property type="component" value="Unassembled WGS sequence"/>
</dbReference>
<dbReference type="InterPro" id="IPR050641">
    <property type="entry name" value="RIFMO-like"/>
</dbReference>
<dbReference type="InterPro" id="IPR036188">
    <property type="entry name" value="FAD/NAD-bd_sf"/>
</dbReference>
<dbReference type="EMBL" id="KV429117">
    <property type="protein sequence ID" value="KZT64850.1"/>
    <property type="molecule type" value="Genomic_DNA"/>
</dbReference>
<evidence type="ECO:0000256" key="2">
    <source>
        <dbReference type="ARBA" id="ARBA00007801"/>
    </source>
</evidence>
<comment type="similarity">
    <text evidence="2">Belongs to the PheA/TfdB FAD monooxygenase family.</text>
</comment>
<accession>A0A165LU34</accession>
<dbReference type="PANTHER" id="PTHR43004:SF19">
    <property type="entry name" value="BINDING MONOOXYGENASE, PUTATIVE (JCVI)-RELATED"/>
    <property type="match status" value="1"/>
</dbReference>
<dbReference type="AlphaFoldDB" id="A0A165LU34"/>
<feature type="region of interest" description="Disordered" evidence="6">
    <location>
        <begin position="405"/>
        <end position="425"/>
    </location>
</feature>
<dbReference type="PRINTS" id="PR00420">
    <property type="entry name" value="RNGMNOXGNASE"/>
</dbReference>
<proteinExistence type="inferred from homology"/>
<dbReference type="PANTHER" id="PTHR43004">
    <property type="entry name" value="TRK SYSTEM POTASSIUM UPTAKE PROTEIN"/>
    <property type="match status" value="1"/>
</dbReference>
<dbReference type="Gene3D" id="3.30.70.2450">
    <property type="match status" value="1"/>
</dbReference>
<dbReference type="SUPFAM" id="SSF52833">
    <property type="entry name" value="Thioredoxin-like"/>
    <property type="match status" value="1"/>
</dbReference>
<gene>
    <name evidence="8" type="ORF">DAEQUDRAFT_579001</name>
</gene>
<evidence type="ECO:0000259" key="7">
    <source>
        <dbReference type="Pfam" id="PF01494"/>
    </source>
</evidence>
<keyword evidence="5" id="KW-0560">Oxidoreductase</keyword>